<dbReference type="PANTHER" id="PTHR11697:SF230">
    <property type="entry name" value="ZINC FINGER, MYM DOMAIN CONTAINING 1"/>
    <property type="match status" value="1"/>
</dbReference>
<name>A0A392N5F8_9FABA</name>
<dbReference type="Pfam" id="PF05699">
    <property type="entry name" value="Dimer_Tnp_hAT"/>
    <property type="match status" value="1"/>
</dbReference>
<protein>
    <submittedName>
        <fullName evidence="2">Zinc finger MYM-type protein 1-like</fullName>
    </submittedName>
</protein>
<dbReference type="EMBL" id="LXQA010025649">
    <property type="protein sequence ID" value="MCH93724.1"/>
    <property type="molecule type" value="Genomic_DNA"/>
</dbReference>
<dbReference type="InterPro" id="IPR055298">
    <property type="entry name" value="AtLOH3-like"/>
</dbReference>
<dbReference type="AlphaFoldDB" id="A0A392N5F8"/>
<dbReference type="Proteomes" id="UP000265520">
    <property type="component" value="Unassembled WGS sequence"/>
</dbReference>
<organism evidence="2 3">
    <name type="scientific">Trifolium medium</name>
    <dbReference type="NCBI Taxonomy" id="97028"/>
    <lineage>
        <taxon>Eukaryota</taxon>
        <taxon>Viridiplantae</taxon>
        <taxon>Streptophyta</taxon>
        <taxon>Embryophyta</taxon>
        <taxon>Tracheophyta</taxon>
        <taxon>Spermatophyta</taxon>
        <taxon>Magnoliopsida</taxon>
        <taxon>eudicotyledons</taxon>
        <taxon>Gunneridae</taxon>
        <taxon>Pentapetalae</taxon>
        <taxon>rosids</taxon>
        <taxon>fabids</taxon>
        <taxon>Fabales</taxon>
        <taxon>Fabaceae</taxon>
        <taxon>Papilionoideae</taxon>
        <taxon>50 kb inversion clade</taxon>
        <taxon>NPAAA clade</taxon>
        <taxon>Hologalegina</taxon>
        <taxon>IRL clade</taxon>
        <taxon>Trifolieae</taxon>
        <taxon>Trifolium</taxon>
    </lineage>
</organism>
<sequence length="174" mass="20401">MQLQELNDRFTVTNTQLLLSMACLSPIDNFSTFDKTKVMEFAKFYPHEFSPIEVMMLDAQVENYIIDVRSEVEFASLKGINDLSEKLVKTRKHIVYPLVYRLLKLAMILPVATATTERAFSTMKFVKNMLHNRIADEWMNDYLVTCIEKDVFNNIDNELIIQRFHNMKSHNVQL</sequence>
<evidence type="ECO:0000313" key="3">
    <source>
        <dbReference type="Proteomes" id="UP000265520"/>
    </source>
</evidence>
<evidence type="ECO:0000259" key="1">
    <source>
        <dbReference type="Pfam" id="PF05699"/>
    </source>
</evidence>
<comment type="caution">
    <text evidence="2">The sequence shown here is derived from an EMBL/GenBank/DDBJ whole genome shotgun (WGS) entry which is preliminary data.</text>
</comment>
<dbReference type="PANTHER" id="PTHR11697">
    <property type="entry name" value="GENERAL TRANSCRIPTION FACTOR 2-RELATED ZINC FINGER PROTEIN"/>
    <property type="match status" value="1"/>
</dbReference>
<keyword evidence="3" id="KW-1185">Reference proteome</keyword>
<accession>A0A392N5F8</accession>
<dbReference type="InterPro" id="IPR008906">
    <property type="entry name" value="HATC_C_dom"/>
</dbReference>
<dbReference type="GO" id="GO:0046983">
    <property type="term" value="F:protein dimerization activity"/>
    <property type="evidence" value="ECO:0007669"/>
    <property type="project" value="InterPro"/>
</dbReference>
<proteinExistence type="predicted"/>
<reference evidence="2 3" key="1">
    <citation type="journal article" date="2018" name="Front. Plant Sci.">
        <title>Red Clover (Trifolium pratense) and Zigzag Clover (T. medium) - A Picture of Genomic Similarities and Differences.</title>
        <authorList>
            <person name="Dluhosova J."/>
            <person name="Istvanek J."/>
            <person name="Nedelnik J."/>
            <person name="Repkova J."/>
        </authorList>
    </citation>
    <scope>NUCLEOTIDE SEQUENCE [LARGE SCALE GENOMIC DNA]</scope>
    <source>
        <strain evidence="3">cv. 10/8</strain>
        <tissue evidence="2">Leaf</tissue>
    </source>
</reference>
<evidence type="ECO:0000313" key="2">
    <source>
        <dbReference type="EMBL" id="MCH93724.1"/>
    </source>
</evidence>
<feature type="domain" description="HAT C-terminal dimerisation" evidence="1">
    <location>
        <begin position="91"/>
        <end position="150"/>
    </location>
</feature>